<dbReference type="GO" id="GO:0006207">
    <property type="term" value="P:'de novo' pyrimidine nucleobase biosynthetic process"/>
    <property type="evidence" value="ECO:0007669"/>
    <property type="project" value="TreeGrafter"/>
</dbReference>
<protein>
    <submittedName>
        <fullName evidence="4">Dihydroorotate dehydrogenase</fullName>
    </submittedName>
</protein>
<dbReference type="OrthoDB" id="9802377at2"/>
<dbReference type="SUPFAM" id="SSF51395">
    <property type="entry name" value="FMN-linked oxidoreductases"/>
    <property type="match status" value="1"/>
</dbReference>
<comment type="cofactor">
    <cofactor evidence="1">
        <name>FMN</name>
        <dbReference type="ChEBI" id="CHEBI:58210"/>
    </cofactor>
</comment>
<feature type="transmembrane region" description="Helical" evidence="3">
    <location>
        <begin position="313"/>
        <end position="333"/>
    </location>
</feature>
<feature type="transmembrane region" description="Helical" evidence="3">
    <location>
        <begin position="582"/>
        <end position="605"/>
    </location>
</feature>
<dbReference type="PANTHER" id="PTHR48109:SF4">
    <property type="entry name" value="DIHYDROOROTATE DEHYDROGENASE (QUINONE), MITOCHONDRIAL"/>
    <property type="match status" value="1"/>
</dbReference>
<dbReference type="RefSeq" id="WP_066326636.1">
    <property type="nucleotide sequence ID" value="NZ_LWSG01000002.1"/>
</dbReference>
<keyword evidence="3" id="KW-0472">Membrane</keyword>
<dbReference type="AlphaFoldDB" id="A0A179T613"/>
<dbReference type="GO" id="GO:0009220">
    <property type="term" value="P:pyrimidine ribonucleotide biosynthetic process"/>
    <property type="evidence" value="ECO:0007669"/>
    <property type="project" value="TreeGrafter"/>
</dbReference>
<name>A0A179T613_9BACI</name>
<dbReference type="PANTHER" id="PTHR48109">
    <property type="entry name" value="DIHYDROOROTATE DEHYDROGENASE (QUINONE), MITOCHONDRIAL-RELATED"/>
    <property type="match status" value="1"/>
</dbReference>
<gene>
    <name evidence="4" type="ORF">A6K24_15010</name>
</gene>
<feature type="transmembrane region" description="Helical" evidence="3">
    <location>
        <begin position="428"/>
        <end position="444"/>
    </location>
</feature>
<dbReference type="Proteomes" id="UP000078534">
    <property type="component" value="Unassembled WGS sequence"/>
</dbReference>
<evidence type="ECO:0000313" key="5">
    <source>
        <dbReference type="Proteomes" id="UP000078534"/>
    </source>
</evidence>
<comment type="caution">
    <text evidence="4">The sequence shown here is derived from an EMBL/GenBank/DDBJ whole genome shotgun (WGS) entry which is preliminary data.</text>
</comment>
<dbReference type="EMBL" id="LWSG01000002">
    <property type="protein sequence ID" value="OAS88760.1"/>
    <property type="molecule type" value="Genomic_DNA"/>
</dbReference>
<dbReference type="InterPro" id="IPR050074">
    <property type="entry name" value="DHO_dehydrogenase"/>
</dbReference>
<feature type="transmembrane region" description="Helical" evidence="3">
    <location>
        <begin position="401"/>
        <end position="422"/>
    </location>
</feature>
<feature type="transmembrane region" description="Helical" evidence="3">
    <location>
        <begin position="554"/>
        <end position="576"/>
    </location>
</feature>
<dbReference type="InterPro" id="IPR013785">
    <property type="entry name" value="Aldolase_TIM"/>
</dbReference>
<evidence type="ECO:0000256" key="2">
    <source>
        <dbReference type="ARBA" id="ARBA00004725"/>
    </source>
</evidence>
<dbReference type="Gene3D" id="3.20.20.70">
    <property type="entry name" value="Aldolase class I"/>
    <property type="match status" value="1"/>
</dbReference>
<dbReference type="STRING" id="152268.A6K24_15010"/>
<feature type="transmembrane region" description="Helical" evidence="3">
    <location>
        <begin position="526"/>
        <end position="547"/>
    </location>
</feature>
<sequence>MPDWSYHPIFRDVLLKLPGHISRELIHKSMSSIASIPGGNQIIRFLGHMETSPVIRVNTSELTFSSPIGLSGKVDPHLTGTKAFANLGFSFIEIGPVTMKPNQSMGNPIYDSEKDQVIFPSEEVTVGLTQTLRKVKKYSHLPLHKIIRIKGTEKELFELATSLNPYGDIFVLEYPTSISSELVSLIKKHLYDKPVFLAITTNQITNSFSEFVDLVNENEFDGLLLDGDRSKESFRDLSSLLKKVRMEINEKTPIITSGGIREPKDAITLLENGATLLLLSSGYITSGPGLPKRINELLYFRERDSELTVSSGWIIYWLFGLCILIGGILALLFSMTRVILPYDEAFLRITRAELLDFNKNVLFFMAHDRMTLSGTMISGGILYMQLAKHGIKYGVHWCRKAVNIAGVLGFLGILMFIGYGYFDWLHGLFWLVLLPLFIAGFIKTKNVVDTPISYNDSNHIAWKLSLYGQLAFIILGFSFVIGGIIISYIGTTSVFVNTDIGYLCMPPEMIEQFNHKLISVIAHDRAGFGSALLSVGLLVLMISLWGFHEGEKWVWWSMFVGGLPAFLAGIITHFVIGYTTFIHLLPAYIACVLYVLGLLLSFPFLMRRNY</sequence>
<evidence type="ECO:0000313" key="4">
    <source>
        <dbReference type="EMBL" id="OAS88760.1"/>
    </source>
</evidence>
<evidence type="ECO:0000256" key="1">
    <source>
        <dbReference type="ARBA" id="ARBA00001917"/>
    </source>
</evidence>
<evidence type="ECO:0000256" key="3">
    <source>
        <dbReference type="SAM" id="Phobius"/>
    </source>
</evidence>
<feature type="transmembrane region" description="Helical" evidence="3">
    <location>
        <begin position="464"/>
        <end position="489"/>
    </location>
</feature>
<keyword evidence="3" id="KW-1133">Transmembrane helix</keyword>
<reference evidence="5" key="1">
    <citation type="submission" date="2016-04" db="EMBL/GenBank/DDBJ databases">
        <authorList>
            <person name="Lyu Z."/>
            <person name="Lyu W."/>
        </authorList>
    </citation>
    <scope>NUCLEOTIDE SEQUENCE [LARGE SCALE GENOMIC DNA]</scope>
    <source>
        <strain evidence="5">C44</strain>
    </source>
</reference>
<keyword evidence="5" id="KW-1185">Reference proteome</keyword>
<proteinExistence type="predicted"/>
<comment type="pathway">
    <text evidence="2">Pyrimidine metabolism; UMP biosynthesis via de novo pathway.</text>
</comment>
<dbReference type="GO" id="GO:0004152">
    <property type="term" value="F:dihydroorotate dehydrogenase activity"/>
    <property type="evidence" value="ECO:0007669"/>
    <property type="project" value="TreeGrafter"/>
</dbReference>
<accession>A0A179T613</accession>
<keyword evidence="3" id="KW-0812">Transmembrane</keyword>
<organism evidence="4 5">
    <name type="scientific">Metabacillus litoralis</name>
    <dbReference type="NCBI Taxonomy" id="152268"/>
    <lineage>
        <taxon>Bacteria</taxon>
        <taxon>Bacillati</taxon>
        <taxon>Bacillota</taxon>
        <taxon>Bacilli</taxon>
        <taxon>Bacillales</taxon>
        <taxon>Bacillaceae</taxon>
        <taxon>Metabacillus</taxon>
    </lineage>
</organism>